<reference evidence="7" key="1">
    <citation type="submission" date="2021-11" db="EMBL/GenBank/DDBJ databases">
        <authorList>
            <person name="Qingchun L."/>
            <person name="Dong Z."/>
            <person name="Zongwei Q."/>
            <person name="Jia Z."/>
            <person name="Duotao L."/>
        </authorList>
    </citation>
    <scope>NUCLEOTIDE SEQUENCE</scope>
    <source>
        <strain evidence="7">WLY-B-L2</strain>
    </source>
</reference>
<dbReference type="Pfam" id="PF03099">
    <property type="entry name" value="BPL_LplA_LipB"/>
    <property type="match status" value="1"/>
</dbReference>
<dbReference type="InterPro" id="IPR004143">
    <property type="entry name" value="BPL_LPL_catalytic"/>
</dbReference>
<keyword evidence="2 5" id="KW-0547">Nucleotide-binding</keyword>
<keyword evidence="3 5" id="KW-0067">ATP-binding</keyword>
<gene>
    <name evidence="5" type="primary">birA</name>
    <name evidence="7" type="ORF">LN736_07500</name>
</gene>
<dbReference type="SUPFAM" id="SSF55681">
    <property type="entry name" value="Class II aaRS and biotin synthetases"/>
    <property type="match status" value="1"/>
</dbReference>
<evidence type="ECO:0000256" key="1">
    <source>
        <dbReference type="ARBA" id="ARBA00022598"/>
    </source>
</evidence>
<accession>A0ABS8N4I1</accession>
<dbReference type="InterPro" id="IPR008988">
    <property type="entry name" value="Transcriptional_repressor_C"/>
</dbReference>
<evidence type="ECO:0000313" key="8">
    <source>
        <dbReference type="Proteomes" id="UP001165422"/>
    </source>
</evidence>
<dbReference type="EMBL" id="JAJJPB010000007">
    <property type="protein sequence ID" value="MCC9294702.1"/>
    <property type="molecule type" value="Genomic_DNA"/>
</dbReference>
<dbReference type="InterPro" id="IPR045864">
    <property type="entry name" value="aa-tRNA-synth_II/BPL/LPL"/>
</dbReference>
<dbReference type="InterPro" id="IPR036390">
    <property type="entry name" value="WH_DNA-bd_sf"/>
</dbReference>
<dbReference type="Proteomes" id="UP001165422">
    <property type="component" value="Unassembled WGS sequence"/>
</dbReference>
<keyword evidence="4 5" id="KW-0092">Biotin</keyword>
<keyword evidence="1 5" id="KW-0436">Ligase</keyword>
<evidence type="ECO:0000256" key="4">
    <source>
        <dbReference type="ARBA" id="ARBA00023267"/>
    </source>
</evidence>
<comment type="caution">
    <text evidence="7">The sequence shown here is derived from an EMBL/GenBank/DDBJ whole genome shotgun (WGS) entry which is preliminary data.</text>
</comment>
<dbReference type="InterPro" id="IPR013196">
    <property type="entry name" value="HTH_11"/>
</dbReference>
<dbReference type="SUPFAM" id="SSF50037">
    <property type="entry name" value="C-terminal domain of transcriptional repressors"/>
    <property type="match status" value="1"/>
</dbReference>
<dbReference type="Pfam" id="PF08279">
    <property type="entry name" value="HTH_11"/>
    <property type="match status" value="1"/>
</dbReference>
<dbReference type="EC" id="6.3.4.15" evidence="5"/>
<protein>
    <recommendedName>
        <fullName evidence="5">Bifunctional ligase/repressor BirA</fullName>
    </recommendedName>
    <alternativeName>
        <fullName evidence="5">Biotin--[acetyl-CoA-carboxylase] ligase</fullName>
        <ecNumber evidence="5">6.3.4.15</ecNumber>
    </alternativeName>
    <alternativeName>
        <fullName evidence="5">Biotin--protein ligase</fullName>
    </alternativeName>
    <alternativeName>
        <fullName evidence="5">Biotin-[acetyl-CoA carboxylase] synthetase</fullName>
    </alternativeName>
</protein>
<dbReference type="GO" id="GO:0004077">
    <property type="term" value="F:biotin--[biotin carboxyl-carrier protein] ligase activity"/>
    <property type="evidence" value="ECO:0007669"/>
    <property type="project" value="UniProtKB-EC"/>
</dbReference>
<dbReference type="InterPro" id="IPR003142">
    <property type="entry name" value="BPL_C"/>
</dbReference>
<dbReference type="NCBIfam" id="TIGR00121">
    <property type="entry name" value="birA_ligase"/>
    <property type="match status" value="1"/>
</dbReference>
<name>A0ABS8N4I1_9CLOT</name>
<dbReference type="InterPro" id="IPR004408">
    <property type="entry name" value="Biotin_CoA_COase_ligase"/>
</dbReference>
<keyword evidence="5" id="KW-0804">Transcription</keyword>
<dbReference type="PANTHER" id="PTHR12835">
    <property type="entry name" value="BIOTIN PROTEIN LIGASE"/>
    <property type="match status" value="1"/>
</dbReference>
<comment type="catalytic activity">
    <reaction evidence="5">
        <text>biotin + L-lysyl-[protein] + ATP = N(6)-biotinyl-L-lysyl-[protein] + AMP + diphosphate + H(+)</text>
        <dbReference type="Rhea" id="RHEA:11756"/>
        <dbReference type="Rhea" id="RHEA-COMP:9752"/>
        <dbReference type="Rhea" id="RHEA-COMP:10505"/>
        <dbReference type="ChEBI" id="CHEBI:15378"/>
        <dbReference type="ChEBI" id="CHEBI:29969"/>
        <dbReference type="ChEBI" id="CHEBI:30616"/>
        <dbReference type="ChEBI" id="CHEBI:33019"/>
        <dbReference type="ChEBI" id="CHEBI:57586"/>
        <dbReference type="ChEBI" id="CHEBI:83144"/>
        <dbReference type="ChEBI" id="CHEBI:456215"/>
        <dbReference type="EC" id="6.3.4.15"/>
    </reaction>
</comment>
<dbReference type="InterPro" id="IPR036388">
    <property type="entry name" value="WH-like_DNA-bd_sf"/>
</dbReference>
<comment type="caution">
    <text evidence="5">Lacks conserved residue(s) required for the propagation of feature annotation.</text>
</comment>
<dbReference type="CDD" id="cd16442">
    <property type="entry name" value="BPL"/>
    <property type="match status" value="1"/>
</dbReference>
<proteinExistence type="inferred from homology"/>
<feature type="binding site" evidence="5">
    <location>
        <position position="114"/>
    </location>
    <ligand>
        <name>biotin</name>
        <dbReference type="ChEBI" id="CHEBI:57586"/>
    </ligand>
</feature>
<feature type="domain" description="BPL/LPL catalytic" evidence="6">
    <location>
        <begin position="67"/>
        <end position="257"/>
    </location>
</feature>
<dbReference type="HAMAP" id="MF_00978">
    <property type="entry name" value="Bifunct_BirA"/>
    <property type="match status" value="1"/>
</dbReference>
<sequence>MKYEVLHLLKKSSTTFLSGQLISEKLGVSRTSIWKYIKSLKEDGYIIDSSSKKGYRLISSPDILTFEEVNPYLKTNHMGKKILHFESINSTNNKAKELSEKGEDHGTVVISEEQVGGKGRLGRSWCSPKYKGISLSIILKPNINPMEAPKITQIAAAAMIESLREFNINAKVKWPNDIIIRGKKVCGILTEMSGELNRVNYIIVGIGINANLDKDDFSEDLLDRATSLKIETNTSINRKSLVGMLLNKFEFLYAEFQEKKQIELSIKICKNNSAVIGKNIKVVRNNNEKCAKALDLDGDGRLVVQYKDGSLEKLVSGEISIRGLNQYI</sequence>
<keyword evidence="8" id="KW-1185">Reference proteome</keyword>
<feature type="binding site" evidence="5">
    <location>
        <begin position="90"/>
        <end position="92"/>
    </location>
    <ligand>
        <name>biotin</name>
        <dbReference type="ChEBI" id="CHEBI:57586"/>
    </ligand>
</feature>
<keyword evidence="5" id="KW-0678">Repressor</keyword>
<dbReference type="PROSITE" id="PS51733">
    <property type="entry name" value="BPL_LPL_CATALYTIC"/>
    <property type="match status" value="1"/>
</dbReference>
<dbReference type="Gene3D" id="3.30.930.10">
    <property type="entry name" value="Bira Bifunctional Protein, Domain 2"/>
    <property type="match status" value="1"/>
</dbReference>
<comment type="function">
    <text evidence="5">Acts both as a biotin--[acetyl-CoA-carboxylase] ligase and a repressor.</text>
</comment>
<dbReference type="InterPro" id="IPR030855">
    <property type="entry name" value="Bifunct_BirA"/>
</dbReference>
<feature type="binding site" evidence="5">
    <location>
        <position position="184"/>
    </location>
    <ligand>
        <name>biotin</name>
        <dbReference type="ChEBI" id="CHEBI:57586"/>
    </ligand>
</feature>
<evidence type="ECO:0000256" key="5">
    <source>
        <dbReference type="HAMAP-Rule" id="MF_00978"/>
    </source>
</evidence>
<dbReference type="Pfam" id="PF02237">
    <property type="entry name" value="BPL_C"/>
    <property type="match status" value="1"/>
</dbReference>
<evidence type="ECO:0000256" key="2">
    <source>
        <dbReference type="ARBA" id="ARBA00022741"/>
    </source>
</evidence>
<dbReference type="PANTHER" id="PTHR12835:SF5">
    <property type="entry name" value="BIOTIN--PROTEIN LIGASE"/>
    <property type="match status" value="1"/>
</dbReference>
<evidence type="ECO:0000256" key="3">
    <source>
        <dbReference type="ARBA" id="ARBA00022840"/>
    </source>
</evidence>
<comment type="similarity">
    <text evidence="5">Belongs to the biotin--protein ligase family.</text>
</comment>
<organism evidence="7 8">
    <name type="scientific">Clostridium aromativorans</name>
    <dbReference type="NCBI Taxonomy" id="2836848"/>
    <lineage>
        <taxon>Bacteria</taxon>
        <taxon>Bacillati</taxon>
        <taxon>Bacillota</taxon>
        <taxon>Clostridia</taxon>
        <taxon>Eubacteriales</taxon>
        <taxon>Clostridiaceae</taxon>
        <taxon>Clostridium</taxon>
    </lineage>
</organism>
<keyword evidence="5" id="KW-0238">DNA-binding</keyword>
<evidence type="ECO:0000313" key="7">
    <source>
        <dbReference type="EMBL" id="MCC9294702.1"/>
    </source>
</evidence>
<dbReference type="RefSeq" id="WP_229981274.1">
    <property type="nucleotide sequence ID" value="NZ_JAJJPB010000007.1"/>
</dbReference>
<evidence type="ECO:0000259" key="6">
    <source>
        <dbReference type="PROSITE" id="PS51733"/>
    </source>
</evidence>
<keyword evidence="5" id="KW-0805">Transcription regulation</keyword>
<feature type="DNA-binding region" description="H-T-H motif" evidence="5">
    <location>
        <begin position="19"/>
        <end position="38"/>
    </location>
</feature>
<dbReference type="Gene3D" id="2.30.30.100">
    <property type="match status" value="1"/>
</dbReference>
<dbReference type="SUPFAM" id="SSF46785">
    <property type="entry name" value="Winged helix' DNA-binding domain"/>
    <property type="match status" value="1"/>
</dbReference>
<dbReference type="Gene3D" id="1.10.10.10">
    <property type="entry name" value="Winged helix-like DNA-binding domain superfamily/Winged helix DNA-binding domain"/>
    <property type="match status" value="1"/>
</dbReference>